<evidence type="ECO:0000313" key="2">
    <source>
        <dbReference type="EMBL" id="PSJ57137.1"/>
    </source>
</evidence>
<dbReference type="AlphaFoldDB" id="A0A2P7S3U8"/>
<dbReference type="Proteomes" id="UP000240653">
    <property type="component" value="Unassembled WGS sequence"/>
</dbReference>
<dbReference type="InterPro" id="IPR015168">
    <property type="entry name" value="SsuA/THI5"/>
</dbReference>
<feature type="domain" description="SsuA/THI5-like" evidence="1">
    <location>
        <begin position="18"/>
        <end position="235"/>
    </location>
</feature>
<dbReference type="OrthoDB" id="9815602at2"/>
<dbReference type="RefSeq" id="WP_106726393.1">
    <property type="nucleotide sequence ID" value="NZ_PXYL01000015.1"/>
</dbReference>
<dbReference type="PANTHER" id="PTHR31528:SF15">
    <property type="entry name" value="RIBOFLAVIN-BINDING PROTEIN RIBY"/>
    <property type="match status" value="1"/>
</dbReference>
<keyword evidence="3" id="KW-1185">Reference proteome</keyword>
<dbReference type="SUPFAM" id="SSF53850">
    <property type="entry name" value="Periplasmic binding protein-like II"/>
    <property type="match status" value="1"/>
</dbReference>
<dbReference type="GO" id="GO:0009228">
    <property type="term" value="P:thiamine biosynthetic process"/>
    <property type="evidence" value="ECO:0007669"/>
    <property type="project" value="InterPro"/>
</dbReference>
<accession>A0A2P7S3U8</accession>
<protein>
    <submittedName>
        <fullName evidence="2">ABC transporter substrate-binding protein</fullName>
    </submittedName>
</protein>
<evidence type="ECO:0000259" key="1">
    <source>
        <dbReference type="Pfam" id="PF09084"/>
    </source>
</evidence>
<gene>
    <name evidence="2" type="ORF">C7I85_23245</name>
</gene>
<dbReference type="EMBL" id="PXYL01000015">
    <property type="protein sequence ID" value="PSJ57137.1"/>
    <property type="molecule type" value="Genomic_DNA"/>
</dbReference>
<reference evidence="2 3" key="1">
    <citation type="submission" date="2018-03" db="EMBL/GenBank/DDBJ databases">
        <title>The draft genome of Mesorhizobium soli JCM 19897.</title>
        <authorList>
            <person name="Li L."/>
            <person name="Liu L."/>
            <person name="Liang L."/>
            <person name="Wang T."/>
            <person name="Zhang X."/>
        </authorList>
    </citation>
    <scope>NUCLEOTIDE SEQUENCE [LARGE SCALE GENOMIC DNA]</scope>
    <source>
        <strain evidence="2 3">JCM 19897</strain>
    </source>
</reference>
<dbReference type="Pfam" id="PF09084">
    <property type="entry name" value="NMT1"/>
    <property type="match status" value="1"/>
</dbReference>
<dbReference type="InterPro" id="IPR027939">
    <property type="entry name" value="NMT1/THI5"/>
</dbReference>
<organism evidence="2 3">
    <name type="scientific">Pseudaminobacter soli</name>
    <name type="common">ex Li et al. 2025</name>
    <dbReference type="NCBI Taxonomy" id="1295366"/>
    <lineage>
        <taxon>Bacteria</taxon>
        <taxon>Pseudomonadati</taxon>
        <taxon>Pseudomonadota</taxon>
        <taxon>Alphaproteobacteria</taxon>
        <taxon>Hyphomicrobiales</taxon>
        <taxon>Phyllobacteriaceae</taxon>
        <taxon>Pseudaminobacter</taxon>
    </lineage>
</organism>
<dbReference type="PANTHER" id="PTHR31528">
    <property type="entry name" value="4-AMINO-5-HYDROXYMETHYL-2-METHYLPYRIMIDINE PHOSPHATE SYNTHASE THI11-RELATED"/>
    <property type="match status" value="1"/>
</dbReference>
<name>A0A2P7S3U8_9HYPH</name>
<sequence>MLRQVKFFLNSFFSGPQAPFFLADDNGHFERNGLEVHFTEGESLAYSVPVLAAGSYDVAYGDMNTLIEMKSVDPDSSPLAVWAMHNRSPYTIAIDADGLVATPADLKGRKLVSHPEDAAWKLFPEFCAATGLDISTVSVEASDLGHDEMVPLMREGRWEGIFGFVNTVRAHTIEAGLDPDRVLRHLEFRHYLPELYGGAVMVTRDFAQKNPEAVRGLLAAINLGLKDAIADPDAAIAAVARRNPRIDVKANRARLLGTLALEMADPEGGRIGIGDADDARILAGANLITKAKGLSRVPKPSEVFDRQFLPPFGERVTSLAERP</sequence>
<dbReference type="Gene3D" id="3.40.190.10">
    <property type="entry name" value="Periplasmic binding protein-like II"/>
    <property type="match status" value="2"/>
</dbReference>
<proteinExistence type="predicted"/>
<comment type="caution">
    <text evidence="2">The sequence shown here is derived from an EMBL/GenBank/DDBJ whole genome shotgun (WGS) entry which is preliminary data.</text>
</comment>
<evidence type="ECO:0000313" key="3">
    <source>
        <dbReference type="Proteomes" id="UP000240653"/>
    </source>
</evidence>